<dbReference type="SUPFAM" id="SSF53649">
    <property type="entry name" value="Alkaline phosphatase-like"/>
    <property type="match status" value="1"/>
</dbReference>
<keyword evidence="7" id="KW-0732">Signal</keyword>
<evidence type="ECO:0000256" key="3">
    <source>
        <dbReference type="ARBA" id="ARBA00022723"/>
    </source>
</evidence>
<dbReference type="InterPro" id="IPR017850">
    <property type="entry name" value="Alkaline_phosphatase_core_sf"/>
</dbReference>
<evidence type="ECO:0000256" key="2">
    <source>
        <dbReference type="ARBA" id="ARBA00008779"/>
    </source>
</evidence>
<evidence type="ECO:0000313" key="11">
    <source>
        <dbReference type="RefSeq" id="XP_005176719.1"/>
    </source>
</evidence>
<dbReference type="GO" id="GO:0008484">
    <property type="term" value="F:sulfuric ester hydrolase activity"/>
    <property type="evidence" value="ECO:0007669"/>
    <property type="project" value="InterPro"/>
</dbReference>
<evidence type="ECO:0000259" key="8">
    <source>
        <dbReference type="Pfam" id="PF00884"/>
    </source>
</evidence>
<sequence length="586" mass="66594">MFRFNLPAVLAIVLGLVMRTQSAAWEGSAKPNIVIIMADDMGFDDVSFRGSNEFLTPNIDALAYSGVILNNLYTPSMCTPSRAALLTGKYPLNTGMQHYVLVNDQPWSLPTNETTMGEVFQENGYYTSLIGKWHLGMSRKAYTPKFRGFDQHYGYLGAYVDYYDQTLEQGNVNYSRGHDFRDNLRPVCDRNGTYVTDLLTEAAIRRIKQHNYQRKPLFMLLSHLAPHSANDDDPLQAPQSEVEKFSYIKDERRRKYAAMVSKLDQSVGQVVEALSHRGILNNTILLFLSDNGGPTQGMHSTTASNYPLRGQKHSPWEGGLRSSAAIWSTQLEKLGTIWKQKIYIGDFLPTLAAAANIPLDGLTLDGLNLWPSLKYGYESVEREIMHNIDEIFNYEVYAKGKWKFVNGTTVEGRYDGWLSQRPNDSSQIDPRFEHYEDLVKQSPVWKHLHAITGDKPIQLLEHREHAVVKCLYEDATLGVACNPLEAPCLFDLDVDPCEQNNLYEKMKNSTIFGDIMERIAYFREHAHPINNKPADYRCNPADFNYEWTWWEDVLEGNGGRGVKGKFSFLELLGLTGLLVVLREVLD</sequence>
<evidence type="ECO:0000313" key="10">
    <source>
        <dbReference type="Proteomes" id="UP001652621"/>
    </source>
</evidence>
<evidence type="ECO:0000256" key="5">
    <source>
        <dbReference type="ARBA" id="ARBA00022837"/>
    </source>
</evidence>
<keyword evidence="5" id="KW-0106">Calcium</keyword>
<gene>
    <name evidence="9" type="primary">101891099</name>
    <name evidence="11" type="synonym">LOC101891099</name>
</gene>
<name>A0A1I8MZD8_MUSDO</name>
<dbReference type="Proteomes" id="UP001652621">
    <property type="component" value="Unplaced"/>
</dbReference>
<dbReference type="Pfam" id="PF00884">
    <property type="entry name" value="Sulfatase"/>
    <property type="match status" value="1"/>
</dbReference>
<comment type="similarity">
    <text evidence="2">Belongs to the sulfatase family.</text>
</comment>
<evidence type="ECO:0000256" key="6">
    <source>
        <dbReference type="ARBA" id="ARBA00023180"/>
    </source>
</evidence>
<protein>
    <submittedName>
        <fullName evidence="11">Arylsulfatase B</fullName>
    </submittedName>
</protein>
<dbReference type="CDD" id="cd16029">
    <property type="entry name" value="4-S"/>
    <property type="match status" value="1"/>
</dbReference>
<dbReference type="VEuPathDB" id="VectorBase:MDOMA2_002491"/>
<dbReference type="GeneID" id="101891099"/>
<dbReference type="STRING" id="7370.A0A1I8MZD8"/>
<reference evidence="9" key="1">
    <citation type="submission" date="2020-05" db="UniProtKB">
        <authorList>
            <consortium name="EnsemblMetazoa"/>
        </authorList>
    </citation>
    <scope>IDENTIFICATION</scope>
    <source>
        <strain evidence="9">Aabys</strain>
    </source>
</reference>
<accession>A0A1I8MZD8</accession>
<dbReference type="Gene3D" id="3.40.720.10">
    <property type="entry name" value="Alkaline Phosphatase, subunit A"/>
    <property type="match status" value="1"/>
</dbReference>
<dbReference type="eggNOG" id="KOG3867">
    <property type="taxonomic scope" value="Eukaryota"/>
</dbReference>
<proteinExistence type="inferred from homology"/>
<organism evidence="9">
    <name type="scientific">Musca domestica</name>
    <name type="common">House fly</name>
    <dbReference type="NCBI Taxonomy" id="7370"/>
    <lineage>
        <taxon>Eukaryota</taxon>
        <taxon>Metazoa</taxon>
        <taxon>Ecdysozoa</taxon>
        <taxon>Arthropoda</taxon>
        <taxon>Hexapoda</taxon>
        <taxon>Insecta</taxon>
        <taxon>Pterygota</taxon>
        <taxon>Neoptera</taxon>
        <taxon>Endopterygota</taxon>
        <taxon>Diptera</taxon>
        <taxon>Brachycera</taxon>
        <taxon>Muscomorpha</taxon>
        <taxon>Muscoidea</taxon>
        <taxon>Muscidae</taxon>
        <taxon>Musca</taxon>
    </lineage>
</organism>
<dbReference type="PROSITE" id="PS00523">
    <property type="entry name" value="SULFATASE_1"/>
    <property type="match status" value="1"/>
</dbReference>
<dbReference type="EnsemblMetazoa" id="MDOA009954-RA">
    <property type="protein sequence ID" value="MDOA009954-PA"/>
    <property type="gene ID" value="MDOA009954"/>
</dbReference>
<evidence type="ECO:0000313" key="9">
    <source>
        <dbReference type="EnsemblMetazoa" id="MDOA009954-PA"/>
    </source>
</evidence>
<dbReference type="GO" id="GO:0046872">
    <property type="term" value="F:metal ion binding"/>
    <property type="evidence" value="ECO:0007669"/>
    <property type="project" value="UniProtKB-KW"/>
</dbReference>
<dbReference type="OrthoDB" id="103349at2759"/>
<feature type="signal peptide" evidence="7">
    <location>
        <begin position="1"/>
        <end position="22"/>
    </location>
</feature>
<dbReference type="RefSeq" id="XP_005176719.1">
    <property type="nucleotide sequence ID" value="XM_005176662.3"/>
</dbReference>
<dbReference type="PANTHER" id="PTHR10342:SF264">
    <property type="entry name" value="MIP05773P-RELATED"/>
    <property type="match status" value="1"/>
</dbReference>
<keyword evidence="4" id="KW-0378">Hydrolase</keyword>
<keyword evidence="10" id="KW-1185">Reference proteome</keyword>
<evidence type="ECO:0000256" key="1">
    <source>
        <dbReference type="ARBA" id="ARBA00001913"/>
    </source>
</evidence>
<dbReference type="PANTHER" id="PTHR10342">
    <property type="entry name" value="ARYLSULFATASE"/>
    <property type="match status" value="1"/>
</dbReference>
<dbReference type="InterPro" id="IPR000917">
    <property type="entry name" value="Sulfatase_N"/>
</dbReference>
<dbReference type="AlphaFoldDB" id="A0A1I8MZD8"/>
<feature type="chain" id="PRO_5044561064" evidence="7">
    <location>
        <begin position="23"/>
        <end position="586"/>
    </location>
</feature>
<evidence type="ECO:0000256" key="7">
    <source>
        <dbReference type="SAM" id="SignalP"/>
    </source>
</evidence>
<dbReference type="VEuPathDB" id="VectorBase:MDOA009954"/>
<dbReference type="InterPro" id="IPR024607">
    <property type="entry name" value="Sulfatase_CS"/>
</dbReference>
<reference evidence="11" key="2">
    <citation type="submission" date="2025-04" db="UniProtKB">
        <authorList>
            <consortium name="RefSeq"/>
        </authorList>
    </citation>
    <scope>IDENTIFICATION</scope>
    <source>
        <strain evidence="11">Aabys</strain>
    </source>
</reference>
<evidence type="ECO:0000256" key="4">
    <source>
        <dbReference type="ARBA" id="ARBA00022801"/>
    </source>
</evidence>
<keyword evidence="6" id="KW-0325">Glycoprotein</keyword>
<dbReference type="Gene3D" id="3.30.1120.10">
    <property type="match status" value="1"/>
</dbReference>
<feature type="domain" description="Sulfatase N-terminal" evidence="8">
    <location>
        <begin position="31"/>
        <end position="357"/>
    </location>
</feature>
<dbReference type="PROSITE" id="PS00149">
    <property type="entry name" value="SULFATASE_2"/>
    <property type="match status" value="1"/>
</dbReference>
<dbReference type="KEGG" id="mde:101891099"/>
<comment type="cofactor">
    <cofactor evidence="1">
        <name>Ca(2+)</name>
        <dbReference type="ChEBI" id="CHEBI:29108"/>
    </cofactor>
</comment>
<keyword evidence="3" id="KW-0479">Metal-binding</keyword>
<dbReference type="InterPro" id="IPR047115">
    <property type="entry name" value="ARSB"/>
</dbReference>